<evidence type="ECO:0000313" key="4">
    <source>
        <dbReference type="Proteomes" id="UP000287651"/>
    </source>
</evidence>
<organism evidence="3 4">
    <name type="scientific">Ensete ventricosum</name>
    <name type="common">Abyssinian banana</name>
    <name type="synonym">Musa ensete</name>
    <dbReference type="NCBI Taxonomy" id="4639"/>
    <lineage>
        <taxon>Eukaryota</taxon>
        <taxon>Viridiplantae</taxon>
        <taxon>Streptophyta</taxon>
        <taxon>Embryophyta</taxon>
        <taxon>Tracheophyta</taxon>
        <taxon>Spermatophyta</taxon>
        <taxon>Magnoliopsida</taxon>
        <taxon>Liliopsida</taxon>
        <taxon>Zingiberales</taxon>
        <taxon>Musaceae</taxon>
        <taxon>Ensete</taxon>
    </lineage>
</organism>
<dbReference type="GO" id="GO:0006020">
    <property type="term" value="P:inositol metabolic process"/>
    <property type="evidence" value="ECO:0007669"/>
    <property type="project" value="TreeGrafter"/>
</dbReference>
<accession>A0A426YVQ8</accession>
<dbReference type="Gene3D" id="3.30.470.20">
    <property type="entry name" value="ATP-grasp fold, B domain"/>
    <property type="match status" value="1"/>
</dbReference>
<sequence length="136" mass="15929">MAQDGEQKIKIGVCVMEKKRLEMYGIPVPNYALINREYPYQELDYFVEHEDFVEILGKRFQKPFVEKPIDGKPAFYLASTKVVLVKILIFIVRYKLVMVDFDRRRLLPSGISLIAVGCDEERRSKRKSKKKQENLG</sequence>
<reference evidence="3 4" key="1">
    <citation type="journal article" date="2014" name="Agronomy (Basel)">
        <title>A Draft Genome Sequence for Ensete ventricosum, the Drought-Tolerant Tree Against Hunger.</title>
        <authorList>
            <person name="Harrison J."/>
            <person name="Moore K.A."/>
            <person name="Paszkiewicz K."/>
            <person name="Jones T."/>
            <person name="Grant M."/>
            <person name="Ambacheew D."/>
            <person name="Muzemil S."/>
            <person name="Studholme D.J."/>
        </authorList>
    </citation>
    <scope>NUCLEOTIDE SEQUENCE [LARGE SCALE GENOMIC DNA]</scope>
</reference>
<dbReference type="Proteomes" id="UP000287651">
    <property type="component" value="Unassembled WGS sequence"/>
</dbReference>
<dbReference type="PANTHER" id="PTHR12750">
    <property type="entry name" value="DIPHOSPHOINOSITOL PENTAKISPHOSPHATE KINASE"/>
    <property type="match status" value="1"/>
</dbReference>
<dbReference type="GO" id="GO:0000828">
    <property type="term" value="F:inositol hexakisphosphate kinase activity"/>
    <property type="evidence" value="ECO:0007669"/>
    <property type="project" value="TreeGrafter"/>
</dbReference>
<proteinExistence type="predicted"/>
<evidence type="ECO:0000313" key="3">
    <source>
        <dbReference type="EMBL" id="RRT55817.1"/>
    </source>
</evidence>
<gene>
    <name evidence="3" type="ORF">B296_00021619</name>
</gene>
<dbReference type="AlphaFoldDB" id="A0A426YVQ8"/>
<dbReference type="EMBL" id="AMZH03009915">
    <property type="protein sequence ID" value="RRT55817.1"/>
    <property type="molecule type" value="Genomic_DNA"/>
</dbReference>
<evidence type="ECO:0000256" key="2">
    <source>
        <dbReference type="ARBA" id="ARBA00034629"/>
    </source>
</evidence>
<comment type="caution">
    <text evidence="3">The sequence shown here is derived from an EMBL/GenBank/DDBJ whole genome shotgun (WGS) entry which is preliminary data.</text>
</comment>
<comment type="catalytic activity">
    <reaction evidence="2">
        <text>1D-myo-inositol hexakisphosphate + ATP = 1-diphospho-1D-myo-inositol 2,3,4,5,6-pentakisphosphate + ADP</text>
        <dbReference type="Rhea" id="RHEA:37459"/>
        <dbReference type="ChEBI" id="CHEBI:30616"/>
        <dbReference type="ChEBI" id="CHEBI:58130"/>
        <dbReference type="ChEBI" id="CHEBI:74946"/>
        <dbReference type="ChEBI" id="CHEBI:456216"/>
        <dbReference type="EC" id="2.7.4.24"/>
    </reaction>
    <physiologicalReaction direction="left-to-right" evidence="2">
        <dbReference type="Rhea" id="RHEA:37460"/>
    </physiologicalReaction>
</comment>
<dbReference type="GO" id="GO:0033857">
    <property type="term" value="F:5-diphosphoinositol pentakisphosphate 1-kinase activity"/>
    <property type="evidence" value="ECO:0007669"/>
    <property type="project" value="TreeGrafter"/>
</dbReference>
<dbReference type="PANTHER" id="PTHR12750:SF9">
    <property type="entry name" value="INOSITOL HEXAKISPHOSPHATE AND DIPHOSPHOINOSITOL-PENTAKISPHOSPHATE KINASE"/>
    <property type="match status" value="1"/>
</dbReference>
<dbReference type="GO" id="GO:0032958">
    <property type="term" value="P:inositol phosphate biosynthetic process"/>
    <property type="evidence" value="ECO:0007669"/>
    <property type="project" value="TreeGrafter"/>
</dbReference>
<comment type="catalytic activity">
    <reaction evidence="1">
        <text>5-diphospho-1D-myo-inositol 1,2,3,4,6-pentakisphosphate + ATP + H(+) = 1,5-bis(diphospho)-1D-myo-inositol 2,3,4,6-tetrakisphosphate + ADP</text>
        <dbReference type="Rhea" id="RHEA:10276"/>
        <dbReference type="ChEBI" id="CHEBI:15378"/>
        <dbReference type="ChEBI" id="CHEBI:30616"/>
        <dbReference type="ChEBI" id="CHEBI:58628"/>
        <dbReference type="ChEBI" id="CHEBI:77983"/>
        <dbReference type="ChEBI" id="CHEBI:456216"/>
        <dbReference type="EC" id="2.7.4.24"/>
    </reaction>
    <physiologicalReaction direction="left-to-right" evidence="1">
        <dbReference type="Rhea" id="RHEA:10277"/>
    </physiologicalReaction>
</comment>
<dbReference type="InterPro" id="IPR037446">
    <property type="entry name" value="His_Pase_VIP1"/>
</dbReference>
<evidence type="ECO:0000256" key="1">
    <source>
        <dbReference type="ARBA" id="ARBA00033696"/>
    </source>
</evidence>
<protein>
    <submittedName>
        <fullName evidence="3">Uncharacterized protein</fullName>
    </submittedName>
</protein>
<name>A0A426YVQ8_ENSVE</name>